<keyword evidence="1" id="KW-0472">Membrane</keyword>
<dbReference type="Pfam" id="PF03729">
    <property type="entry name" value="DUF308"/>
    <property type="match status" value="1"/>
</dbReference>
<proteinExistence type="predicted"/>
<gene>
    <name evidence="2" type="ORF">LEA_15807</name>
</gene>
<sequence>MWWLSLLFAVVAIVLGLIMAIRPFETAMFAFRFIGICFVFNGVMDMWGTYSFNKFVKDTKDDYVIEAKTEEKNGENK</sequence>
<comment type="caution">
    <text evidence="2">The sequence shown here is derived from an EMBL/GenBank/DDBJ whole genome shotgun (WGS) entry which is preliminary data.</text>
</comment>
<reference evidence="2" key="1">
    <citation type="journal article" date="2013" name="Environ. Microbiol.">
        <title>Microbiota from the distal guts of lean and obese adolescents exhibit partial functional redundancy besides clear differences in community structure.</title>
        <authorList>
            <person name="Ferrer M."/>
            <person name="Ruiz A."/>
            <person name="Lanza F."/>
            <person name="Haange S.B."/>
            <person name="Oberbach A."/>
            <person name="Till H."/>
            <person name="Bargiela R."/>
            <person name="Campoy C."/>
            <person name="Segura M.T."/>
            <person name="Richter M."/>
            <person name="von Bergen M."/>
            <person name="Seifert J."/>
            <person name="Suarez A."/>
        </authorList>
    </citation>
    <scope>NUCLEOTIDE SEQUENCE</scope>
</reference>
<organism evidence="2">
    <name type="scientific">human gut metagenome</name>
    <dbReference type="NCBI Taxonomy" id="408170"/>
    <lineage>
        <taxon>unclassified sequences</taxon>
        <taxon>metagenomes</taxon>
        <taxon>organismal metagenomes</taxon>
    </lineage>
</organism>
<accession>K1S164</accession>
<dbReference type="AlphaFoldDB" id="K1S164"/>
<evidence type="ECO:0000256" key="1">
    <source>
        <dbReference type="SAM" id="Phobius"/>
    </source>
</evidence>
<keyword evidence="1" id="KW-1133">Transmembrane helix</keyword>
<dbReference type="InterPro" id="IPR005325">
    <property type="entry name" value="DUF308_memb"/>
</dbReference>
<evidence type="ECO:0000313" key="2">
    <source>
        <dbReference type="EMBL" id="EKC54527.1"/>
    </source>
</evidence>
<dbReference type="EMBL" id="AJWY01010793">
    <property type="protein sequence ID" value="EKC54527.1"/>
    <property type="molecule type" value="Genomic_DNA"/>
</dbReference>
<name>K1S164_9ZZZZ</name>
<keyword evidence="1" id="KW-0812">Transmembrane</keyword>
<protein>
    <submittedName>
        <fullName evidence="2">Membrane protein</fullName>
    </submittedName>
</protein>
<feature type="transmembrane region" description="Helical" evidence="1">
    <location>
        <begin position="30"/>
        <end position="50"/>
    </location>
</feature>